<protein>
    <submittedName>
        <fullName evidence="1">Uncharacterized protein</fullName>
    </submittedName>
</protein>
<evidence type="ECO:0000313" key="1">
    <source>
        <dbReference type="EMBL" id="PPJ56314.1"/>
    </source>
</evidence>
<dbReference type="Proteomes" id="UP000237631">
    <property type="component" value="Unassembled WGS sequence"/>
</dbReference>
<proteinExistence type="predicted"/>
<accession>A0A2S6C999</accession>
<dbReference type="EMBL" id="PNEN01000520">
    <property type="protein sequence ID" value="PPJ56314.1"/>
    <property type="molecule type" value="Genomic_DNA"/>
</dbReference>
<dbReference type="OrthoDB" id="3647412at2759"/>
<dbReference type="AlphaFoldDB" id="A0A2S6C999"/>
<name>A0A2S6C999_9PEZI</name>
<reference evidence="2" key="1">
    <citation type="journal article" date="2017" name="bioRxiv">
        <title>Conservation of a gene cluster reveals novel cercosporin biosynthetic mechanisms and extends production to the genus Colletotrichum.</title>
        <authorList>
            <person name="de Jonge R."/>
            <person name="Ebert M.K."/>
            <person name="Huitt-Roehl C.R."/>
            <person name="Pal P."/>
            <person name="Suttle J.C."/>
            <person name="Spanner R.E."/>
            <person name="Neubauer J.D."/>
            <person name="Jurick W.M.II."/>
            <person name="Stott K.A."/>
            <person name="Secor G.A."/>
            <person name="Thomma B.P.H.J."/>
            <person name="Van de Peer Y."/>
            <person name="Townsend C.A."/>
            <person name="Bolton M.D."/>
        </authorList>
    </citation>
    <scope>NUCLEOTIDE SEQUENCE [LARGE SCALE GENOMIC DNA]</scope>
    <source>
        <strain evidence="2">CBS538.71</strain>
    </source>
</reference>
<keyword evidence="2" id="KW-1185">Reference proteome</keyword>
<sequence>MPYINPETTTQHDLIEAKFVLTIYHRRLRHTQTKLADLYDLNEEQTEVLKSGTTLFTLAHAISLRASLDAAKYQVFLDEANLCYQKRRVAALQARGGQGRVELEEERGEEDEFHFGDDGVSSFGPSGGALGLLYGGVKTLGQFLWK</sequence>
<evidence type="ECO:0000313" key="2">
    <source>
        <dbReference type="Proteomes" id="UP000237631"/>
    </source>
</evidence>
<comment type="caution">
    <text evidence="1">The sequence shown here is derived from an EMBL/GenBank/DDBJ whole genome shotgun (WGS) entry which is preliminary data.</text>
</comment>
<organism evidence="1 2">
    <name type="scientific">Cercospora berteroae</name>
    <dbReference type="NCBI Taxonomy" id="357750"/>
    <lineage>
        <taxon>Eukaryota</taxon>
        <taxon>Fungi</taxon>
        <taxon>Dikarya</taxon>
        <taxon>Ascomycota</taxon>
        <taxon>Pezizomycotina</taxon>
        <taxon>Dothideomycetes</taxon>
        <taxon>Dothideomycetidae</taxon>
        <taxon>Mycosphaerellales</taxon>
        <taxon>Mycosphaerellaceae</taxon>
        <taxon>Cercospora</taxon>
    </lineage>
</organism>
<gene>
    <name evidence="1" type="ORF">CBER1_00621</name>
</gene>